<organism evidence="2 3">
    <name type="scientific">Colletotrichum melonis</name>
    <dbReference type="NCBI Taxonomy" id="1209925"/>
    <lineage>
        <taxon>Eukaryota</taxon>
        <taxon>Fungi</taxon>
        <taxon>Dikarya</taxon>
        <taxon>Ascomycota</taxon>
        <taxon>Pezizomycotina</taxon>
        <taxon>Sordariomycetes</taxon>
        <taxon>Hypocreomycetidae</taxon>
        <taxon>Glomerellales</taxon>
        <taxon>Glomerellaceae</taxon>
        <taxon>Colletotrichum</taxon>
        <taxon>Colletotrichum acutatum species complex</taxon>
    </lineage>
</organism>
<gene>
    <name evidence="2" type="ORF">CMEL01_05278</name>
</gene>
<keyword evidence="3" id="KW-1185">Reference proteome</keyword>
<proteinExistence type="predicted"/>
<sequence>MSRLASRVLQRPNARETSSMVSILDRLRTPQLHAAGSSPPRASTRSPLRPLESKHQGETQDYPAKSRLHSAKHTSNKDETPYRKPQEKLSTVPTVSQIPTQAPHCSTTYPHTGEHAP</sequence>
<dbReference type="AlphaFoldDB" id="A0AAI9U8B5"/>
<feature type="compositionally biased region" description="Polar residues" evidence="1">
    <location>
        <begin position="88"/>
        <end position="110"/>
    </location>
</feature>
<reference evidence="2 3" key="1">
    <citation type="submission" date="2016-10" db="EMBL/GenBank/DDBJ databases">
        <title>The genome sequence of Colletotrichum fioriniae PJ7.</title>
        <authorList>
            <person name="Baroncelli R."/>
        </authorList>
    </citation>
    <scope>NUCLEOTIDE SEQUENCE [LARGE SCALE GENOMIC DNA]</scope>
    <source>
        <strain evidence="2">Col 31</strain>
    </source>
</reference>
<comment type="caution">
    <text evidence="2">The sequence shown here is derived from an EMBL/GenBank/DDBJ whole genome shotgun (WGS) entry which is preliminary data.</text>
</comment>
<evidence type="ECO:0000313" key="3">
    <source>
        <dbReference type="Proteomes" id="UP001239795"/>
    </source>
</evidence>
<dbReference type="Proteomes" id="UP001239795">
    <property type="component" value="Unassembled WGS sequence"/>
</dbReference>
<evidence type="ECO:0000313" key="2">
    <source>
        <dbReference type="EMBL" id="KAK1453619.1"/>
    </source>
</evidence>
<dbReference type="EMBL" id="MLGG01000035">
    <property type="protein sequence ID" value="KAK1453619.1"/>
    <property type="molecule type" value="Genomic_DNA"/>
</dbReference>
<feature type="region of interest" description="Disordered" evidence="1">
    <location>
        <begin position="1"/>
        <end position="117"/>
    </location>
</feature>
<feature type="compositionally biased region" description="Basic and acidic residues" evidence="1">
    <location>
        <begin position="75"/>
        <end position="87"/>
    </location>
</feature>
<accession>A0AAI9U8B5</accession>
<protein>
    <submittedName>
        <fullName evidence="2">Uncharacterized protein</fullName>
    </submittedName>
</protein>
<evidence type="ECO:0000256" key="1">
    <source>
        <dbReference type="SAM" id="MobiDB-lite"/>
    </source>
</evidence>
<name>A0AAI9U8B5_9PEZI</name>